<dbReference type="OrthoDB" id="2626097at2"/>
<evidence type="ECO:0000313" key="1">
    <source>
        <dbReference type="EMBL" id="BBH21966.1"/>
    </source>
</evidence>
<dbReference type="AlphaFoldDB" id="A0A3G9IU99"/>
<keyword evidence="2" id="KW-1185">Reference proteome</keyword>
<dbReference type="PROSITE" id="PS51257">
    <property type="entry name" value="PROKAR_LIPOPROTEIN"/>
    <property type="match status" value="1"/>
</dbReference>
<name>A0A3G9IU99_9BACL</name>
<dbReference type="RefSeq" id="WP_125659293.1">
    <property type="nucleotide sequence ID" value="NZ_AP019308.1"/>
</dbReference>
<dbReference type="KEGG" id="pbk:Back11_33110"/>
<evidence type="ECO:0000313" key="2">
    <source>
        <dbReference type="Proteomes" id="UP000275368"/>
    </source>
</evidence>
<accession>A0A3G9IU99</accession>
<protein>
    <submittedName>
        <fullName evidence="1">Uncharacterized protein</fullName>
    </submittedName>
</protein>
<sequence>MLKVKLGLFLLVVALFFSGCGPSKTDVLEKLVSKKENQLKMQIFSASKDWDFEVNKVHNSEPTLLKYIQQVTIHSENDKLQWLKILGLDEKSPVILIFDTEKMVFHTNDPEKLREFAKSLDK</sequence>
<dbReference type="Proteomes" id="UP000275368">
    <property type="component" value="Chromosome"/>
</dbReference>
<reference evidence="1 2" key="1">
    <citation type="submission" date="2018-11" db="EMBL/GenBank/DDBJ databases">
        <title>Complete genome sequence of Paenibacillus baekrokdamisoli strain KCTC 33723.</title>
        <authorList>
            <person name="Kang S.W."/>
            <person name="Lee K.C."/>
            <person name="Kim K.K."/>
            <person name="Kim J.S."/>
            <person name="Kim D.S."/>
            <person name="Ko S.H."/>
            <person name="Yang S.H."/>
            <person name="Lee J.S."/>
        </authorList>
    </citation>
    <scope>NUCLEOTIDE SEQUENCE [LARGE SCALE GENOMIC DNA]</scope>
    <source>
        <strain evidence="1 2">KCTC 33723</strain>
    </source>
</reference>
<dbReference type="EMBL" id="AP019308">
    <property type="protein sequence ID" value="BBH21966.1"/>
    <property type="molecule type" value="Genomic_DNA"/>
</dbReference>
<organism evidence="1 2">
    <name type="scientific">Paenibacillus baekrokdamisoli</name>
    <dbReference type="NCBI Taxonomy" id="1712516"/>
    <lineage>
        <taxon>Bacteria</taxon>
        <taxon>Bacillati</taxon>
        <taxon>Bacillota</taxon>
        <taxon>Bacilli</taxon>
        <taxon>Bacillales</taxon>
        <taxon>Paenibacillaceae</taxon>
        <taxon>Paenibacillus</taxon>
    </lineage>
</organism>
<proteinExistence type="predicted"/>
<gene>
    <name evidence="1" type="ORF">Back11_33110</name>
</gene>